<reference evidence="3" key="5">
    <citation type="submission" date="2024-05" db="EMBL/GenBank/DDBJ databases">
        <title>Identification of Pectobacterium versatile causing blackleg of potato from New York State with a whole genome sequencing approach.</title>
        <authorList>
            <person name="Ma X."/>
            <person name="Swingle B."/>
        </authorList>
    </citation>
    <scope>NUCLEOTIDE SEQUENCE</scope>
    <source>
        <strain evidence="3">NY1588A</strain>
    </source>
</reference>
<dbReference type="PROSITE" id="PS50234">
    <property type="entry name" value="VWFA"/>
    <property type="match status" value="1"/>
</dbReference>
<evidence type="ECO:0000313" key="5">
    <source>
        <dbReference type="Proteomes" id="UP000008044"/>
    </source>
</evidence>
<reference evidence="4 6" key="3">
    <citation type="journal article" date="2018" name="BMC Genomics">
        <title>High genomic variability in the plant pathogenic bacterium Pectobacterium parmentieri deciphered from de novo assembled complete genomes.</title>
        <authorList>
            <person name="Zoledowska S."/>
            <person name="Motyka-Pomagruk A."/>
            <person name="Sledz W."/>
            <person name="Mengoni A."/>
            <person name="Lojkowska E."/>
        </authorList>
    </citation>
    <scope>NUCLEOTIDE SEQUENCE [LARGE SCALE GENOMIC DNA]</scope>
    <source>
        <strain evidence="4 6">IFB5626</strain>
    </source>
</reference>
<evidence type="ECO:0000313" key="7">
    <source>
        <dbReference type="Proteomes" id="UP001194579"/>
    </source>
</evidence>
<dbReference type="SMART" id="SM00327">
    <property type="entry name" value="VWA"/>
    <property type="match status" value="1"/>
</dbReference>
<evidence type="ECO:0000313" key="2">
    <source>
        <dbReference type="EMBL" id="AFI91887.1"/>
    </source>
</evidence>
<dbReference type="Pfam" id="PF00092">
    <property type="entry name" value="VWA"/>
    <property type="match status" value="1"/>
</dbReference>
<reference evidence="2" key="2">
    <citation type="submission" date="2012-03" db="EMBL/GenBank/DDBJ databases">
        <authorList>
            <person name="Koskinen P."/>
            <person name="Laine P."/>
            <person name="Niemi O."/>
            <person name="Nykyri J."/>
            <person name="Harjunpaa H."/>
            <person name="Auvinen P."/>
            <person name="Paulin L."/>
            <person name="Pirhonen M."/>
            <person name="Palva T."/>
            <person name="Holm L."/>
        </authorList>
    </citation>
    <scope>NUCLEOTIDE SEQUENCE</scope>
    <source>
        <strain evidence="2">SCC3193</strain>
    </source>
</reference>
<dbReference type="PATRIC" id="fig|1166016.3.peg.3888"/>
<reference evidence="2 5" key="1">
    <citation type="journal article" date="2012" name="J. Bacteriol.">
        <title>Genome sequence of Pectobacterium sp. strain SCC3193.</title>
        <authorList>
            <person name="Koskinen J.P."/>
            <person name="Laine P."/>
            <person name="Niemi O."/>
            <person name="Nykyri J."/>
            <person name="Harjunpaa H."/>
            <person name="Auvinen P."/>
            <person name="Paulin L."/>
            <person name="Pirhonen M."/>
            <person name="Palva T."/>
            <person name="Holm L."/>
        </authorList>
    </citation>
    <scope>NUCLEOTIDE SEQUENCE [LARGE SCALE GENOMIC DNA]</scope>
    <source>
        <strain evidence="2 5">SCC3193</strain>
    </source>
</reference>
<evidence type="ECO:0000313" key="4">
    <source>
        <dbReference type="EMBL" id="RKO77666.1"/>
    </source>
</evidence>
<dbReference type="EMBL" id="PSZG01000001">
    <property type="protein sequence ID" value="RKO77666.1"/>
    <property type="molecule type" value="Genomic_DNA"/>
</dbReference>
<evidence type="ECO:0000259" key="1">
    <source>
        <dbReference type="PROSITE" id="PS50234"/>
    </source>
</evidence>
<reference evidence="7" key="4">
    <citation type="submission" date="2023-07" db="EMBL/GenBank/DDBJ databases">
        <title>Identification of Pectobacterium versatile causing blackleg of potato from New York State with a whole genome sequencing approach.</title>
        <authorList>
            <person name="Ma X."/>
            <person name="Swingle B."/>
        </authorList>
    </citation>
    <scope>NUCLEOTIDE SEQUENCE [LARGE SCALE GENOMIC DNA]</scope>
    <source>
        <strain evidence="7">NY1588A</strain>
    </source>
</reference>
<keyword evidence="7" id="KW-1185">Reference proteome</keyword>
<dbReference type="InterPro" id="IPR002035">
    <property type="entry name" value="VWF_A"/>
</dbReference>
<evidence type="ECO:0000313" key="3">
    <source>
        <dbReference type="EMBL" id="MBI0555259.1"/>
    </source>
</evidence>
<dbReference type="Proteomes" id="UP001194579">
    <property type="component" value="Unassembled WGS sequence"/>
</dbReference>
<dbReference type="EMBL" id="CP003415">
    <property type="protein sequence ID" value="AFI91887.1"/>
    <property type="molecule type" value="Genomic_DNA"/>
</dbReference>
<dbReference type="InterPro" id="IPR028274">
    <property type="entry name" value="TerY-C"/>
</dbReference>
<proteinExistence type="predicted"/>
<dbReference type="Gene3D" id="3.40.50.410">
    <property type="entry name" value="von Willebrand factor, type A domain"/>
    <property type="match status" value="1"/>
</dbReference>
<dbReference type="SUPFAM" id="SSF53300">
    <property type="entry name" value="vWA-like"/>
    <property type="match status" value="1"/>
</dbReference>
<evidence type="ECO:0000313" key="6">
    <source>
        <dbReference type="Proteomes" id="UP000269665"/>
    </source>
</evidence>
<dbReference type="KEGG" id="ppar:A8F97_00245"/>
<dbReference type="OMA" id="FNIAGCY"/>
<dbReference type="Proteomes" id="UP000269665">
    <property type="component" value="Unassembled WGS sequence"/>
</dbReference>
<protein>
    <submittedName>
        <fullName evidence="2">TerY3</fullName>
    </submittedName>
    <submittedName>
        <fullName evidence="3">VWA domain-containing protein</fullName>
    </submittedName>
</protein>
<dbReference type="KEGG" id="pec:W5S_3824"/>
<dbReference type="AlphaFoldDB" id="A0A0H3I9Q1"/>
<feature type="domain" description="VWFA" evidence="1">
    <location>
        <begin position="5"/>
        <end position="179"/>
    </location>
</feature>
<organism evidence="2 5">
    <name type="scientific">Pectobacterium parmentieri</name>
    <dbReference type="NCBI Taxonomy" id="1905730"/>
    <lineage>
        <taxon>Bacteria</taxon>
        <taxon>Pseudomonadati</taxon>
        <taxon>Pseudomonadota</taxon>
        <taxon>Gammaproteobacteria</taxon>
        <taxon>Enterobacterales</taxon>
        <taxon>Pectobacteriaceae</taxon>
        <taxon>Pectobacterium</taxon>
    </lineage>
</organism>
<dbReference type="eggNOG" id="COG4245">
    <property type="taxonomic scope" value="Bacteria"/>
</dbReference>
<dbReference type="RefSeq" id="WP_014701336.1">
    <property type="nucleotide sequence ID" value="NC_017845.1"/>
</dbReference>
<dbReference type="STRING" id="1905730.W5S_3824"/>
<dbReference type="OrthoDB" id="9806395at2"/>
<dbReference type="Pfam" id="PF15616">
    <property type="entry name" value="TerY_C"/>
    <property type="match status" value="1"/>
</dbReference>
<accession>A0A0H3I9Q1</accession>
<dbReference type="GeneID" id="45847879"/>
<sequence>MRRLPVFFVLDCSESMIGDNLKKMNDGLQAIVSDLKKDPHALETAWISVIAFAGVAQTIVPLVEVVSFYPPRLPLGGGTSLGAALRELTKQIDEQVRKTTQERKGDWKPVVYLLTDGRPTDDTASEITRWKQHYANKVNLIAIGLGASADLNTLRQLTENVLLFTEAQEGDFTRFIKWITASVTAHSRSVGEDAPPLLSNNESIVRLAKDEVARAYDENCVILVGRCNKSRRPYLMKYERPNVNLSSLNFKLNINGFNLAGCFPIDEDYFAWSDARASALQVNTSELHGAPGCPHCGNASAFAMCSCGKLLCINGPETVICPWCNHNISFSENGGVDDFDVNRGRG</sequence>
<name>A0A0H3I9Q1_PECPM</name>
<dbReference type="HOGENOM" id="CLU_792028_0_0_6"/>
<dbReference type="EMBL" id="WABS01000022">
    <property type="protein sequence ID" value="MBI0555259.1"/>
    <property type="molecule type" value="Genomic_DNA"/>
</dbReference>
<gene>
    <name evidence="2" type="ordered locus">W5S_3824</name>
    <name evidence="4" type="ORF">C5E00_13150</name>
    <name evidence="3" type="ORF">F6Q06_12275</name>
</gene>
<dbReference type="InterPro" id="IPR036465">
    <property type="entry name" value="vWFA_dom_sf"/>
</dbReference>
<dbReference type="CDD" id="cd01464">
    <property type="entry name" value="vWA_subfamily"/>
    <property type="match status" value="1"/>
</dbReference>
<dbReference type="Proteomes" id="UP000008044">
    <property type="component" value="Chromosome"/>
</dbReference>